<dbReference type="InterPro" id="IPR040605">
    <property type="entry name" value="Glyco_hydro2_dom5"/>
</dbReference>
<dbReference type="Pfam" id="PF02837">
    <property type="entry name" value="Glyco_hydro_2_N"/>
    <property type="match status" value="1"/>
</dbReference>
<dbReference type="InterPro" id="IPR006102">
    <property type="entry name" value="Ig-like_GH2"/>
</dbReference>
<proteinExistence type="inferred from homology"/>
<dbReference type="AlphaFoldDB" id="A0A5B8VK46"/>
<dbReference type="KEGG" id="agi:FSB73_09880"/>
<dbReference type="SUPFAM" id="SSF51445">
    <property type="entry name" value="(Trans)glycosidases"/>
    <property type="match status" value="1"/>
</dbReference>
<dbReference type="PANTHER" id="PTHR42732:SF1">
    <property type="entry name" value="BETA-MANNOSIDASE"/>
    <property type="match status" value="1"/>
</dbReference>
<dbReference type="Gene3D" id="3.20.20.80">
    <property type="entry name" value="Glycosidases"/>
    <property type="match status" value="1"/>
</dbReference>
<dbReference type="Gene3D" id="2.60.120.260">
    <property type="entry name" value="Galactose-binding domain-like"/>
    <property type="match status" value="1"/>
</dbReference>
<dbReference type="Pfam" id="PF00703">
    <property type="entry name" value="Glyco_hydro_2"/>
    <property type="match status" value="1"/>
</dbReference>
<dbReference type="InterPro" id="IPR008979">
    <property type="entry name" value="Galactose-bd-like_sf"/>
</dbReference>
<dbReference type="OrthoDB" id="9801077at2"/>
<dbReference type="InterPro" id="IPR013783">
    <property type="entry name" value="Ig-like_fold"/>
</dbReference>
<sequence>MDKNWKFHLGNSADPAQDFNYGIANLFAKTKKTSQTPIDESFNDTGWKTVQLPHDWAVHLPITFSQNEDQLSHGYRPVGGLYPQNSIGWYRKKFLVPAKDSGQQFSLTFDGIYRDSKVWINGIYLGSNFSGYLGQSYDITDFLYFNKANTITVRVDATQFEGWFYEGAGINRHVWLNKTQNIHVDPQNYYAHAKVEKTSSLISLEVPVLNGGNKVKTGIRIISELRTRDGKVVARSHPAEIDTLPAKTVHQVKQQLEISHPKLWDLDHPYLYRIVTRVMVNGKLVDQYFIRFGVRDIHITADRGVLLNGKPVKIKGTNIHQDHAGVGTALPDALQYYRIQLLKAVGSNAIRTSHGAPAPEFLDACDSLGMLIVDEQRLLNSGLEYKGQFERLIKRDRNHPSIFLWSIGNEEGDIQKSSIGKRVAQDLLAVQNKLDPYRIATYAADLGNVYHGVNEVMAVRGFNYRVDYVHAYHKAHPEQAVLGTEMGSTVMTRGIYNTDSVRGYVIDQDSVYPWWAGTAEHWWQLCADEPWMMGGFVWTGFDYRGEPTPFKWPNVNSHFGMMDLCGFPKNVYYYYKSVWSDAPVLHIGQQWNRKGQEGKLVNVWVYGNAPEVELLLNGKSLGRKLMPKYGHLEWNVPYAAGILKAVGYLGQQKITDSIVTTGPATKIGIQSNVDHLNANGKDIAVINLTALDISGRAVPDANDRLLFSLAGDGRILGFGNGDPSDHDPETSVNNKGSRRLFNGHAQIILQAGNSASSLELKITLNGHTQLYRIPQID</sequence>
<dbReference type="InterPro" id="IPR048230">
    <property type="entry name" value="GalA-like"/>
</dbReference>
<organism evidence="9 10">
    <name type="scientific">Arachidicoccus ginsenosidivorans</name>
    <dbReference type="NCBI Taxonomy" id="496057"/>
    <lineage>
        <taxon>Bacteria</taxon>
        <taxon>Pseudomonadati</taxon>
        <taxon>Bacteroidota</taxon>
        <taxon>Chitinophagia</taxon>
        <taxon>Chitinophagales</taxon>
        <taxon>Chitinophagaceae</taxon>
        <taxon>Arachidicoccus</taxon>
    </lineage>
</organism>
<dbReference type="InterPro" id="IPR006101">
    <property type="entry name" value="Glyco_hydro_2"/>
</dbReference>
<feature type="domain" description="Glycoside hydrolase family 2 catalytic" evidence="5">
    <location>
        <begin position="302"/>
        <end position="383"/>
    </location>
</feature>
<dbReference type="InterPro" id="IPR006103">
    <property type="entry name" value="Glyco_hydro_2_cat"/>
</dbReference>
<feature type="domain" description="Glycoside hydrolase family 2 catalytic" evidence="5">
    <location>
        <begin position="389"/>
        <end position="457"/>
    </location>
</feature>
<gene>
    <name evidence="9" type="ORF">FSB73_09880</name>
</gene>
<accession>A0A5B8VK46</accession>
<comment type="similarity">
    <text evidence="1">Belongs to the glycosyl hydrolase 2 family.</text>
</comment>
<evidence type="ECO:0000256" key="3">
    <source>
        <dbReference type="ARBA" id="ARBA00023295"/>
    </source>
</evidence>
<dbReference type="PANTHER" id="PTHR42732">
    <property type="entry name" value="BETA-GALACTOSIDASE"/>
    <property type="match status" value="1"/>
</dbReference>
<dbReference type="InterPro" id="IPR051913">
    <property type="entry name" value="GH2_Domain-Containing"/>
</dbReference>
<dbReference type="InterPro" id="IPR006104">
    <property type="entry name" value="Glyco_hydro_2_N"/>
</dbReference>
<dbReference type="InterPro" id="IPR036156">
    <property type="entry name" value="Beta-gal/glucu_dom_sf"/>
</dbReference>
<name>A0A5B8VK46_9BACT</name>
<feature type="domain" description="Glycoside hydrolase family 2" evidence="8">
    <location>
        <begin position="671"/>
        <end position="766"/>
    </location>
</feature>
<dbReference type="InterPro" id="IPR023232">
    <property type="entry name" value="Glyco_hydro_2_AS"/>
</dbReference>
<evidence type="ECO:0000259" key="8">
    <source>
        <dbReference type="Pfam" id="PF18565"/>
    </source>
</evidence>
<keyword evidence="2 9" id="KW-0378">Hydrolase</keyword>
<evidence type="ECO:0000259" key="4">
    <source>
        <dbReference type="Pfam" id="PF00703"/>
    </source>
</evidence>
<dbReference type="EMBL" id="CP042434">
    <property type="protein sequence ID" value="QEC71927.1"/>
    <property type="molecule type" value="Genomic_DNA"/>
</dbReference>
<evidence type="ECO:0000259" key="7">
    <source>
        <dbReference type="Pfam" id="PF16355"/>
    </source>
</evidence>
<dbReference type="PRINTS" id="PR00132">
    <property type="entry name" value="GLHYDRLASE2"/>
</dbReference>
<dbReference type="PROSITE" id="PS00608">
    <property type="entry name" value="GLYCOSYL_HYDROL_F2_2"/>
    <property type="match status" value="1"/>
</dbReference>
<dbReference type="Proteomes" id="UP000321291">
    <property type="component" value="Chromosome"/>
</dbReference>
<feature type="domain" description="Glycosyl hydrolases family 2 sugar binding" evidence="6">
    <location>
        <begin position="84"/>
        <end position="176"/>
    </location>
</feature>
<dbReference type="SUPFAM" id="SSF49785">
    <property type="entry name" value="Galactose-binding domain-like"/>
    <property type="match status" value="1"/>
</dbReference>
<evidence type="ECO:0000259" key="6">
    <source>
        <dbReference type="Pfam" id="PF02837"/>
    </source>
</evidence>
<feature type="domain" description="DUF4982" evidence="7">
    <location>
        <begin position="598"/>
        <end position="652"/>
    </location>
</feature>
<evidence type="ECO:0000313" key="10">
    <source>
        <dbReference type="Proteomes" id="UP000321291"/>
    </source>
</evidence>
<dbReference type="RefSeq" id="WP_146781423.1">
    <property type="nucleotide sequence ID" value="NZ_CP042434.1"/>
</dbReference>
<keyword evidence="3" id="KW-0326">Glycosidase</keyword>
<dbReference type="InterPro" id="IPR032311">
    <property type="entry name" value="DUF4982"/>
</dbReference>
<evidence type="ECO:0000259" key="5">
    <source>
        <dbReference type="Pfam" id="PF02836"/>
    </source>
</evidence>
<dbReference type="InterPro" id="IPR017853">
    <property type="entry name" value="GH"/>
</dbReference>
<dbReference type="GO" id="GO:0004553">
    <property type="term" value="F:hydrolase activity, hydrolyzing O-glycosyl compounds"/>
    <property type="evidence" value="ECO:0007669"/>
    <property type="project" value="InterPro"/>
</dbReference>
<dbReference type="Pfam" id="PF16355">
    <property type="entry name" value="DUF4982"/>
    <property type="match status" value="1"/>
</dbReference>
<keyword evidence="10" id="KW-1185">Reference proteome</keyword>
<evidence type="ECO:0000313" key="9">
    <source>
        <dbReference type="EMBL" id="QEC71927.1"/>
    </source>
</evidence>
<reference evidence="9 10" key="1">
    <citation type="journal article" date="2017" name="Int. J. Syst. Evol. Microbiol.">
        <title>Arachidicoccus ginsenosidivorans sp. nov., with ginsenoside-converting activity isolated from ginseng cultivating soil.</title>
        <authorList>
            <person name="Siddiqi M.Z."/>
            <person name="Aslam Z."/>
            <person name="Im W.T."/>
        </authorList>
    </citation>
    <scope>NUCLEOTIDE SEQUENCE [LARGE SCALE GENOMIC DNA]</scope>
    <source>
        <strain evidence="9 10">Gsoil 809</strain>
    </source>
</reference>
<dbReference type="SUPFAM" id="SSF49303">
    <property type="entry name" value="beta-Galactosidase/glucuronidase domain"/>
    <property type="match status" value="1"/>
</dbReference>
<dbReference type="Gene3D" id="2.60.40.10">
    <property type="entry name" value="Immunoglobulins"/>
    <property type="match status" value="3"/>
</dbReference>
<evidence type="ECO:0000256" key="2">
    <source>
        <dbReference type="ARBA" id="ARBA00022801"/>
    </source>
</evidence>
<dbReference type="Pfam" id="PF02836">
    <property type="entry name" value="Glyco_hydro_2_C"/>
    <property type="match status" value="2"/>
</dbReference>
<dbReference type="Pfam" id="PF18565">
    <property type="entry name" value="Glyco_hydro2_C5"/>
    <property type="match status" value="1"/>
</dbReference>
<protein>
    <submittedName>
        <fullName evidence="9">Glycoside hydrolase family 2 protein</fullName>
    </submittedName>
</protein>
<feature type="domain" description="Glycoside hydrolase family 2 immunoglobulin-like beta-sandwich" evidence="4">
    <location>
        <begin position="188"/>
        <end position="295"/>
    </location>
</feature>
<dbReference type="NCBIfam" id="NF041462">
    <property type="entry name" value="GalA"/>
    <property type="match status" value="1"/>
</dbReference>
<evidence type="ECO:0000256" key="1">
    <source>
        <dbReference type="ARBA" id="ARBA00007401"/>
    </source>
</evidence>
<dbReference type="GO" id="GO:0005975">
    <property type="term" value="P:carbohydrate metabolic process"/>
    <property type="evidence" value="ECO:0007669"/>
    <property type="project" value="InterPro"/>
</dbReference>